<gene>
    <name evidence="1" type="ordered locus">Desti_5064</name>
</gene>
<protein>
    <submittedName>
        <fullName evidence="1">Uncharacterized protein</fullName>
    </submittedName>
</protein>
<sequence length="75" mass="8691">MGVLPVPEEVRSMHAKIDRVLDTVYMQNKALEKIIGRLDEFEATQKDLHELSRELRHVKNSLITIKDCLRFDAVS</sequence>
<dbReference type="Proteomes" id="UP000006055">
    <property type="component" value="Chromosome"/>
</dbReference>
<dbReference type="AlphaFoldDB" id="I4CDN3"/>
<dbReference type="EMBL" id="CP003360">
    <property type="protein sequence ID" value="AFM27674.1"/>
    <property type="molecule type" value="Genomic_DNA"/>
</dbReference>
<proteinExistence type="predicted"/>
<evidence type="ECO:0000313" key="2">
    <source>
        <dbReference type="Proteomes" id="UP000006055"/>
    </source>
</evidence>
<name>I4CDN3_DESTA</name>
<keyword evidence="2" id="KW-1185">Reference proteome</keyword>
<dbReference type="HOGENOM" id="CLU_2665190_0_0_7"/>
<dbReference type="KEGG" id="dti:Desti_5064"/>
<accession>I4CDN3</accession>
<reference evidence="2" key="1">
    <citation type="submission" date="2012-06" db="EMBL/GenBank/DDBJ databases">
        <title>Complete sequence of chromosome of Desulfomonile tiedjei DSM 6799.</title>
        <authorList>
            <person name="Lucas S."/>
            <person name="Copeland A."/>
            <person name="Lapidus A."/>
            <person name="Glavina del Rio T."/>
            <person name="Dalin E."/>
            <person name="Tice H."/>
            <person name="Bruce D."/>
            <person name="Goodwin L."/>
            <person name="Pitluck S."/>
            <person name="Peters L."/>
            <person name="Ovchinnikova G."/>
            <person name="Zeytun A."/>
            <person name="Lu M."/>
            <person name="Kyrpides N."/>
            <person name="Mavromatis K."/>
            <person name="Ivanova N."/>
            <person name="Brettin T."/>
            <person name="Detter J.C."/>
            <person name="Han C."/>
            <person name="Larimer F."/>
            <person name="Land M."/>
            <person name="Hauser L."/>
            <person name="Markowitz V."/>
            <person name="Cheng J.-F."/>
            <person name="Hugenholtz P."/>
            <person name="Woyke T."/>
            <person name="Wu D."/>
            <person name="Spring S."/>
            <person name="Schroeder M."/>
            <person name="Brambilla E."/>
            <person name="Klenk H.-P."/>
            <person name="Eisen J.A."/>
        </authorList>
    </citation>
    <scope>NUCLEOTIDE SEQUENCE [LARGE SCALE GENOMIC DNA]</scope>
    <source>
        <strain evidence="2">ATCC 49306 / DSM 6799 / DCB-1</strain>
    </source>
</reference>
<organism evidence="1 2">
    <name type="scientific">Desulfomonile tiedjei (strain ATCC 49306 / DSM 6799 / DCB-1)</name>
    <dbReference type="NCBI Taxonomy" id="706587"/>
    <lineage>
        <taxon>Bacteria</taxon>
        <taxon>Pseudomonadati</taxon>
        <taxon>Thermodesulfobacteriota</taxon>
        <taxon>Desulfomonilia</taxon>
        <taxon>Desulfomonilales</taxon>
        <taxon>Desulfomonilaceae</taxon>
        <taxon>Desulfomonile</taxon>
    </lineage>
</organism>
<evidence type="ECO:0000313" key="1">
    <source>
        <dbReference type="EMBL" id="AFM27674.1"/>
    </source>
</evidence>
<dbReference type="RefSeq" id="WP_014812777.1">
    <property type="nucleotide sequence ID" value="NC_018025.1"/>
</dbReference>